<protein>
    <submittedName>
        <fullName evidence="2">Uncharacterized protein</fullName>
    </submittedName>
</protein>
<name>A0A9D1APG0_9FIRM</name>
<feature type="region of interest" description="Disordered" evidence="1">
    <location>
        <begin position="59"/>
        <end position="79"/>
    </location>
</feature>
<dbReference type="Proteomes" id="UP000824239">
    <property type="component" value="Unassembled WGS sequence"/>
</dbReference>
<sequence length="79" mass="8815">MANHIRQARLGLAEAVRKAEKGKRTCVQRRKETAARAFADAKAKNAMACVIYTPEVWPRHQDGSGKIYRHEPKTPANAS</sequence>
<accession>A0A9D1APG0</accession>
<organism evidence="2 3">
    <name type="scientific">Candidatus Avoscillospira avicola</name>
    <dbReference type="NCBI Taxonomy" id="2840706"/>
    <lineage>
        <taxon>Bacteria</taxon>
        <taxon>Bacillati</taxon>
        <taxon>Bacillota</taxon>
        <taxon>Clostridia</taxon>
        <taxon>Eubacteriales</taxon>
        <taxon>Oscillospiraceae</taxon>
        <taxon>Oscillospiraceae incertae sedis</taxon>
        <taxon>Candidatus Avoscillospira</taxon>
    </lineage>
</organism>
<dbReference type="AlphaFoldDB" id="A0A9D1APG0"/>
<gene>
    <name evidence="2" type="ORF">IAA53_00040</name>
</gene>
<reference evidence="2" key="1">
    <citation type="submission" date="2020-10" db="EMBL/GenBank/DDBJ databases">
        <authorList>
            <person name="Gilroy R."/>
        </authorList>
    </citation>
    <scope>NUCLEOTIDE SEQUENCE</scope>
    <source>
        <strain evidence="2">ChiBcec15-4380</strain>
    </source>
</reference>
<reference evidence="2" key="2">
    <citation type="journal article" date="2021" name="PeerJ">
        <title>Extensive microbial diversity within the chicken gut microbiome revealed by metagenomics and culture.</title>
        <authorList>
            <person name="Gilroy R."/>
            <person name="Ravi A."/>
            <person name="Getino M."/>
            <person name="Pursley I."/>
            <person name="Horton D.L."/>
            <person name="Alikhan N.F."/>
            <person name="Baker D."/>
            <person name="Gharbi K."/>
            <person name="Hall N."/>
            <person name="Watson M."/>
            <person name="Adriaenssens E.M."/>
            <person name="Foster-Nyarko E."/>
            <person name="Jarju S."/>
            <person name="Secka A."/>
            <person name="Antonio M."/>
            <person name="Oren A."/>
            <person name="Chaudhuri R.R."/>
            <person name="La Ragione R."/>
            <person name="Hildebrand F."/>
            <person name="Pallen M.J."/>
        </authorList>
    </citation>
    <scope>NUCLEOTIDE SEQUENCE</scope>
    <source>
        <strain evidence="2">ChiBcec15-4380</strain>
    </source>
</reference>
<evidence type="ECO:0000256" key="1">
    <source>
        <dbReference type="SAM" id="MobiDB-lite"/>
    </source>
</evidence>
<comment type="caution">
    <text evidence="2">The sequence shown here is derived from an EMBL/GenBank/DDBJ whole genome shotgun (WGS) entry which is preliminary data.</text>
</comment>
<dbReference type="EMBL" id="DVHE01000002">
    <property type="protein sequence ID" value="HIR49669.1"/>
    <property type="molecule type" value="Genomic_DNA"/>
</dbReference>
<evidence type="ECO:0000313" key="3">
    <source>
        <dbReference type="Proteomes" id="UP000824239"/>
    </source>
</evidence>
<feature type="compositionally biased region" description="Basic and acidic residues" evidence="1">
    <location>
        <begin position="59"/>
        <end position="73"/>
    </location>
</feature>
<proteinExistence type="predicted"/>
<evidence type="ECO:0000313" key="2">
    <source>
        <dbReference type="EMBL" id="HIR49669.1"/>
    </source>
</evidence>